<protein>
    <submittedName>
        <fullName evidence="11 12">DNA-binding death effector domain-containing protein 2 isoform X1</fullName>
    </submittedName>
    <submittedName>
        <fullName evidence="9">Death effector domain containing 2</fullName>
    </submittedName>
</protein>
<dbReference type="Ensembl" id="ENSXETT00000026389">
    <property type="protein sequence ID" value="ENSXETP00000026389"/>
    <property type="gene ID" value="ENSXETG00000012093"/>
</dbReference>
<dbReference type="AlphaFoldDB" id="F7B8J3"/>
<dbReference type="HOGENOM" id="CLU_053869_0_0_1"/>
<dbReference type="PROSITE" id="PS50168">
    <property type="entry name" value="DED"/>
    <property type="match status" value="1"/>
</dbReference>
<dbReference type="RefSeq" id="XP_012822197.1">
    <property type="nucleotide sequence ID" value="XM_012966743.2"/>
</dbReference>
<feature type="compositionally biased region" description="Basic residues" evidence="7">
    <location>
        <begin position="195"/>
        <end position="215"/>
    </location>
</feature>
<dbReference type="Gene3D" id="1.10.533.10">
    <property type="entry name" value="Death Domain, Fas"/>
    <property type="match status" value="1"/>
</dbReference>
<keyword evidence="3" id="KW-0805">Transcription regulation</keyword>
<dbReference type="GeneTree" id="ENSGT00390000008714"/>
<dbReference type="Bgee" id="ENSXETG00000012093">
    <property type="expression patterns" value="Expressed in brain and 15 other cell types or tissues"/>
</dbReference>
<name>F7B8J3_XENTR</name>
<feature type="domain" description="DED" evidence="8">
    <location>
        <begin position="26"/>
        <end position="148"/>
    </location>
</feature>
<evidence type="ECO:0000313" key="9">
    <source>
        <dbReference type="Ensembl" id="ENSXETP00000026389"/>
    </source>
</evidence>
<dbReference type="PANTHER" id="PTHR15205:SF1">
    <property type="entry name" value="DNA-BINDING DEATH EFFECTOR DOMAIN-CONTAINING PROTEIN 2"/>
    <property type="match status" value="1"/>
</dbReference>
<dbReference type="Xenbase" id="XB-GENE-1004127">
    <property type="gene designation" value="dedd2"/>
</dbReference>
<evidence type="ECO:0000256" key="7">
    <source>
        <dbReference type="SAM" id="MobiDB-lite"/>
    </source>
</evidence>
<feature type="compositionally biased region" description="Polar residues" evidence="7">
    <location>
        <begin position="216"/>
        <end position="226"/>
    </location>
</feature>
<keyword evidence="6" id="KW-0539">Nucleus</keyword>
<dbReference type="InterPro" id="IPR049341">
    <property type="entry name" value="TRADD-like_N"/>
</dbReference>
<dbReference type="GO" id="GO:0003677">
    <property type="term" value="F:DNA binding"/>
    <property type="evidence" value="ECO:0007669"/>
    <property type="project" value="UniProtKB-KW"/>
</dbReference>
<organism evidence="9">
    <name type="scientific">Xenopus tropicalis</name>
    <name type="common">Western clawed frog</name>
    <name type="synonym">Silurana tropicalis</name>
    <dbReference type="NCBI Taxonomy" id="8364"/>
    <lineage>
        <taxon>Eukaryota</taxon>
        <taxon>Metazoa</taxon>
        <taxon>Chordata</taxon>
        <taxon>Craniata</taxon>
        <taxon>Vertebrata</taxon>
        <taxon>Euteleostomi</taxon>
        <taxon>Amphibia</taxon>
        <taxon>Batrachia</taxon>
        <taxon>Anura</taxon>
        <taxon>Pipoidea</taxon>
        <taxon>Pipidae</taxon>
        <taxon>Xenopodinae</taxon>
        <taxon>Xenopus</taxon>
        <taxon>Silurana</taxon>
    </lineage>
</organism>
<dbReference type="PANTHER" id="PTHR15205">
    <property type="entry name" value="DEATH EFFECTOR DOMAIN-CONTAINING PROTEIN"/>
    <property type="match status" value="1"/>
</dbReference>
<dbReference type="GO" id="GO:0042981">
    <property type="term" value="P:regulation of apoptotic process"/>
    <property type="evidence" value="ECO:0007669"/>
    <property type="project" value="InterPro"/>
</dbReference>
<sequence>MPGRKRPVLCQPWEEDECLDYYGMLSLHRMFDIVGSQLTQSDIDALSFLLHETHPFTHPLDPQLWTAEDESGEAMPNSALLSAWQRLNRDSRTLNENKLDSPDLQPKDGTELLLKLERMGKCDESNFTHLLQLLRVLTRHDLLPYVSMKRPRTVSPERYTHGPSILDSDKQMDKCLNPTPSGTSEENWETGSNASKRKRSGTQKRGRCPKPKRNKASNTPSQNPINQSKVTCGIRLRVRAEYCQHDSVLSQNVLSVKQNLLEKQFDLFSQSNTVLKSRDLGSIICDIKFSEISYLDAFWTDYMNGSLLEALKGVFITDSLREAVGQETIQLLVNVDEDDYEEGRRLLLDNVSQPYD</sequence>
<evidence type="ECO:0000313" key="11">
    <source>
        <dbReference type="RefSeq" id="XP_012822197.1"/>
    </source>
</evidence>
<comment type="subcellular location">
    <subcellularLocation>
        <location evidence="1">Nucleus</location>
        <location evidence="1">Nucleolus</location>
    </subcellularLocation>
</comment>
<evidence type="ECO:0000256" key="2">
    <source>
        <dbReference type="ARBA" id="ARBA00022703"/>
    </source>
</evidence>
<evidence type="ECO:0000256" key="3">
    <source>
        <dbReference type="ARBA" id="ARBA00023015"/>
    </source>
</evidence>
<evidence type="ECO:0000256" key="6">
    <source>
        <dbReference type="ARBA" id="ARBA00023242"/>
    </source>
</evidence>
<proteinExistence type="predicted"/>
<keyword evidence="5" id="KW-0804">Transcription</keyword>
<reference evidence="11 12" key="3">
    <citation type="submission" date="2025-04" db="UniProtKB">
        <authorList>
            <consortium name="RefSeq"/>
        </authorList>
    </citation>
    <scope>IDENTIFICATION</scope>
    <source>
        <strain evidence="11 12">Nigerian</strain>
        <tissue evidence="11 12">Liver and blood</tissue>
    </source>
</reference>
<accession>F7B8J3</accession>
<dbReference type="Pfam" id="PF20694">
    <property type="entry name" value="TRADD-like_N"/>
    <property type="match status" value="1"/>
</dbReference>
<dbReference type="RefSeq" id="XP_017950923.1">
    <property type="nucleotide sequence ID" value="XM_018095434.2"/>
</dbReference>
<dbReference type="OrthoDB" id="6422954at2759"/>
<dbReference type="InterPro" id="IPR001875">
    <property type="entry name" value="DED_dom"/>
</dbReference>
<dbReference type="InterPro" id="IPR038856">
    <property type="entry name" value="DEDD/DEDD2"/>
</dbReference>
<dbReference type="OMA" id="RQLPKNG"/>
<feature type="compositionally biased region" description="Polar residues" evidence="7">
    <location>
        <begin position="178"/>
        <end position="194"/>
    </location>
</feature>
<dbReference type="eggNOG" id="ENOG502QQKR">
    <property type="taxonomic scope" value="Eukaryota"/>
</dbReference>
<evidence type="ECO:0000259" key="8">
    <source>
        <dbReference type="PROSITE" id="PS50168"/>
    </source>
</evidence>
<evidence type="ECO:0000313" key="10">
    <source>
        <dbReference type="Proteomes" id="UP000008143"/>
    </source>
</evidence>
<dbReference type="GO" id="GO:0006915">
    <property type="term" value="P:apoptotic process"/>
    <property type="evidence" value="ECO:0007669"/>
    <property type="project" value="UniProtKB-KW"/>
</dbReference>
<gene>
    <name evidence="9 11 12 13" type="primary">dedd2</name>
</gene>
<evidence type="ECO:0000256" key="1">
    <source>
        <dbReference type="ARBA" id="ARBA00004604"/>
    </source>
</evidence>
<dbReference type="Proteomes" id="UP000008143">
    <property type="component" value="Chromosome 7"/>
</dbReference>
<dbReference type="GO" id="GO:0005730">
    <property type="term" value="C:nucleolus"/>
    <property type="evidence" value="ECO:0007669"/>
    <property type="project" value="UniProtKB-SubCell"/>
</dbReference>
<evidence type="ECO:0000256" key="5">
    <source>
        <dbReference type="ARBA" id="ARBA00023163"/>
    </source>
</evidence>
<dbReference type="InterPro" id="IPR011029">
    <property type="entry name" value="DEATH-like_dom_sf"/>
</dbReference>
<evidence type="ECO:0000313" key="13">
    <source>
        <dbReference type="Xenbase" id="XB-GENE-1004127"/>
    </source>
</evidence>
<evidence type="ECO:0000256" key="4">
    <source>
        <dbReference type="ARBA" id="ARBA00023125"/>
    </source>
</evidence>
<dbReference type="AGR" id="Xenbase:XB-GENE-1004127"/>
<evidence type="ECO:0000313" key="12">
    <source>
        <dbReference type="RefSeq" id="XP_017950923.1"/>
    </source>
</evidence>
<dbReference type="CTD" id="162989"/>
<reference evidence="9" key="1">
    <citation type="journal article" date="2010" name="Science">
        <title>The genome of the Western clawed frog Xenopus tropicalis.</title>
        <authorList>
            <person name="Hellsten U."/>
            <person name="Harland R.M."/>
            <person name="Gilchrist M.J."/>
            <person name="Hendrix D."/>
            <person name="Jurka J."/>
            <person name="Kapitonov V."/>
            <person name="Ovcharenko I."/>
            <person name="Putnam N.H."/>
            <person name="Shu S."/>
            <person name="Taher L."/>
            <person name="Blitz I.L."/>
            <person name="Blumberg B."/>
            <person name="Dichmann D.S."/>
            <person name="Dubchak I."/>
            <person name="Amaya E."/>
            <person name="Detter J.C."/>
            <person name="Fletcher R."/>
            <person name="Gerhard D.S."/>
            <person name="Goodstein D."/>
            <person name="Graves T."/>
            <person name="Grigoriev I.V."/>
            <person name="Grimwood J."/>
            <person name="Kawashima T."/>
            <person name="Lindquist E."/>
            <person name="Lucas S.M."/>
            <person name="Mead P.E."/>
            <person name="Mitros T."/>
            <person name="Ogino H."/>
            <person name="Ohta Y."/>
            <person name="Poliakov A.V."/>
            <person name="Pollet N."/>
            <person name="Robert J."/>
            <person name="Salamov A."/>
            <person name="Sater A.K."/>
            <person name="Schmutz J."/>
            <person name="Terry A."/>
            <person name="Vize P.D."/>
            <person name="Warren W.C."/>
            <person name="Wells D."/>
            <person name="Wills A."/>
            <person name="Wilson R.K."/>
            <person name="Zimmerman L.B."/>
            <person name="Zorn A.M."/>
            <person name="Grainger R."/>
            <person name="Grammer T."/>
            <person name="Khokha M.K."/>
            <person name="Richardson P.M."/>
            <person name="Rokhsar D.S."/>
        </authorList>
    </citation>
    <scope>NUCLEOTIDE SEQUENCE [LARGE SCALE GENOMIC DNA]</scope>
    <source>
        <strain evidence="9">Nigerian</strain>
    </source>
</reference>
<keyword evidence="10" id="KW-1185">Reference proteome</keyword>
<feature type="region of interest" description="Disordered" evidence="7">
    <location>
        <begin position="153"/>
        <end position="226"/>
    </location>
</feature>
<reference evidence="9" key="2">
    <citation type="submission" date="2011-06" db="UniProtKB">
        <authorList>
            <consortium name="Ensembl"/>
        </authorList>
    </citation>
    <scope>IDENTIFICATION</scope>
</reference>
<dbReference type="SUPFAM" id="SSF47986">
    <property type="entry name" value="DEATH domain"/>
    <property type="match status" value="1"/>
</dbReference>
<dbReference type="GeneID" id="779936"/>
<keyword evidence="2" id="KW-0053">Apoptosis</keyword>
<keyword evidence="4 11" id="KW-0238">DNA-binding</keyword>